<keyword evidence="2" id="KW-1133">Transmembrane helix</keyword>
<organism evidence="4">
    <name type="scientific">Candidatus Kentrum sp. UNK</name>
    <dbReference type="NCBI Taxonomy" id="2126344"/>
    <lineage>
        <taxon>Bacteria</taxon>
        <taxon>Pseudomonadati</taxon>
        <taxon>Pseudomonadota</taxon>
        <taxon>Gammaproteobacteria</taxon>
        <taxon>Candidatus Kentrum</taxon>
    </lineage>
</organism>
<feature type="compositionally biased region" description="Basic and acidic residues" evidence="1">
    <location>
        <begin position="418"/>
        <end position="428"/>
    </location>
</feature>
<evidence type="ECO:0008006" key="5">
    <source>
        <dbReference type="Google" id="ProtNLM"/>
    </source>
</evidence>
<dbReference type="EMBL" id="CAADGD010000064">
    <property type="protein sequence ID" value="VFK71394.1"/>
    <property type="molecule type" value="Genomic_DNA"/>
</dbReference>
<accession>A0A451AZD7</accession>
<dbReference type="AlphaFoldDB" id="A0A451AZD7"/>
<protein>
    <recommendedName>
        <fullName evidence="5">Phage Tail Collar Domain</fullName>
    </recommendedName>
</protein>
<evidence type="ECO:0000256" key="2">
    <source>
        <dbReference type="SAM" id="Phobius"/>
    </source>
</evidence>
<gene>
    <name evidence="3" type="ORF">BECKUNK1418G_GA0071005_10604</name>
    <name evidence="4" type="ORF">BECKUNK1418H_GA0071006_10644</name>
</gene>
<evidence type="ECO:0000313" key="4">
    <source>
        <dbReference type="EMBL" id="VFK71394.1"/>
    </source>
</evidence>
<dbReference type="EMBL" id="CAADFZ010000060">
    <property type="protein sequence ID" value="VFK65259.1"/>
    <property type="molecule type" value="Genomic_DNA"/>
</dbReference>
<dbReference type="SUPFAM" id="SSF88874">
    <property type="entry name" value="Receptor-binding domain of short tail fibre protein gp12"/>
    <property type="match status" value="1"/>
</dbReference>
<keyword evidence="2" id="KW-0812">Transmembrane</keyword>
<keyword evidence="2" id="KW-0472">Membrane</keyword>
<evidence type="ECO:0000256" key="1">
    <source>
        <dbReference type="SAM" id="MobiDB-lite"/>
    </source>
</evidence>
<evidence type="ECO:0000313" key="3">
    <source>
        <dbReference type="EMBL" id="VFK65259.1"/>
    </source>
</evidence>
<reference evidence="4" key="1">
    <citation type="submission" date="2019-02" db="EMBL/GenBank/DDBJ databases">
        <authorList>
            <person name="Gruber-Vodicka R. H."/>
            <person name="Seah K. B. B."/>
        </authorList>
    </citation>
    <scope>NUCLEOTIDE SEQUENCE</scope>
    <source>
        <strain evidence="4">BECK_BY19</strain>
        <strain evidence="3">BECK_BY8</strain>
    </source>
</reference>
<feature type="transmembrane region" description="Helical" evidence="2">
    <location>
        <begin position="85"/>
        <end position="104"/>
    </location>
</feature>
<proteinExistence type="predicted"/>
<sequence length="499" mass="54881">MPALNTLKRFHFITSVNQGSVLNLPLNSNRQLGGYWKRPQDGVLSKKTSLPCAKISIRRTFPRAAFQINGVISNGENQNEKTTRLFILLPFLVLLLPTLSWASVPLNHCDRLLEQELQSVYNVESLDQYRGILREALNHSHDVLQSHVDDAGGGPVGAPLAIATDILLAENANAETRRRLDELRARYSISPDLPLGSQDFEAFASRVLNTDTVAEWSQCKTLCSECQANMGDKQYGIIYRIHGQENELFNITFTYLPERETDPVSVVVTGVTVIGGATQTPAVIKRGASLQRYTGYTQTFKRTGAEADVSIRINLEGRESIRIPVTDKPPEGGLPVGTVIPSILSWEEYAKAAGDTLPYDSGKNYWAPCDGRTIKDARLYERTTRANAPDLRGVFLRGLNQFAPGDESEGLIDAVSDKQRDTGPRDADGLQGDGVGAHEHKFYGGGARGTGNAESGNKIHYVWYGESDPGQSHERDTAKGPTGETRPKNAALHYYIKIN</sequence>
<feature type="region of interest" description="Disordered" evidence="1">
    <location>
        <begin position="463"/>
        <end position="489"/>
    </location>
</feature>
<feature type="region of interest" description="Disordered" evidence="1">
    <location>
        <begin position="418"/>
        <end position="451"/>
    </location>
</feature>
<name>A0A451AZD7_9GAMM</name>